<comment type="caution">
    <text evidence="9">The sequence shown here is derived from an EMBL/GenBank/DDBJ whole genome shotgun (WGS) entry which is preliminary data.</text>
</comment>
<protein>
    <submittedName>
        <fullName evidence="9">EamA family transporter RarD</fullName>
    </submittedName>
</protein>
<dbReference type="InterPro" id="IPR037185">
    <property type="entry name" value="EmrE-like"/>
</dbReference>
<sequence>MPQSSSHGASFASRGVLASVGASVFFAGIYFVTPMLTPLPSEPLWALRNIVTLPFVALVLVVIRQWSLVVDVIAKVRRRPLLALGVAVCGFLVAVQLWLFGWAPLHGRGLQVALGYFLLPLVLVVIGRFLYKDKMTWWQWAACGIAAVGVGFEAIRVGGVSWETLLVALGYPVYFVLRRSMGTGHLGGMFWEFAAMAPVAVVFLTIELTSGSSLQQNPSLYWLGPAFGLLSAVALLLYLGASWLLPMALFGLLSYVEPALLIVASVLNGERIGHDEWFTYGAIWCAVLVLIAGGAVQIARSRRGPAV</sequence>
<evidence type="ECO:0000313" key="10">
    <source>
        <dbReference type="Proteomes" id="UP000608530"/>
    </source>
</evidence>
<name>A0A934Q8M2_9MICO</name>
<feature type="transmembrane region" description="Helical" evidence="8">
    <location>
        <begin position="12"/>
        <end position="33"/>
    </location>
</feature>
<feature type="transmembrane region" description="Helical" evidence="8">
    <location>
        <begin position="279"/>
        <end position="299"/>
    </location>
</feature>
<keyword evidence="6 8" id="KW-1133">Transmembrane helix</keyword>
<evidence type="ECO:0000256" key="2">
    <source>
        <dbReference type="ARBA" id="ARBA00007362"/>
    </source>
</evidence>
<comment type="similarity">
    <text evidence="2">Belongs to the EamA transporter family.</text>
</comment>
<gene>
    <name evidence="9" type="primary">rarD</name>
    <name evidence="9" type="ORF">JD276_10630</name>
</gene>
<proteinExistence type="inferred from homology"/>
<dbReference type="EMBL" id="JAEHOH010000013">
    <property type="protein sequence ID" value="MBK0419488.1"/>
    <property type="molecule type" value="Genomic_DNA"/>
</dbReference>
<dbReference type="AlphaFoldDB" id="A0A934Q8M2"/>
<evidence type="ECO:0000256" key="1">
    <source>
        <dbReference type="ARBA" id="ARBA00004651"/>
    </source>
</evidence>
<feature type="transmembrane region" description="Helical" evidence="8">
    <location>
        <begin position="137"/>
        <end position="155"/>
    </location>
</feature>
<evidence type="ECO:0000256" key="7">
    <source>
        <dbReference type="ARBA" id="ARBA00023136"/>
    </source>
</evidence>
<evidence type="ECO:0000256" key="6">
    <source>
        <dbReference type="ARBA" id="ARBA00022989"/>
    </source>
</evidence>
<keyword evidence="4" id="KW-1003">Cell membrane</keyword>
<reference evidence="9" key="1">
    <citation type="submission" date="2020-12" db="EMBL/GenBank/DDBJ databases">
        <title>Leucobacter sp. CAS1, isolated from Chromium sludge.</title>
        <authorList>
            <person name="Xu Z."/>
        </authorList>
    </citation>
    <scope>NUCLEOTIDE SEQUENCE</scope>
    <source>
        <strain evidence="9">CSA1</strain>
    </source>
</reference>
<dbReference type="NCBIfam" id="TIGR00688">
    <property type="entry name" value="rarD"/>
    <property type="match status" value="1"/>
</dbReference>
<dbReference type="Proteomes" id="UP000608530">
    <property type="component" value="Unassembled WGS sequence"/>
</dbReference>
<evidence type="ECO:0000256" key="5">
    <source>
        <dbReference type="ARBA" id="ARBA00022692"/>
    </source>
</evidence>
<organism evidence="9 10">
    <name type="scientific">Leucobacter chromiisoli</name>
    <dbReference type="NCBI Taxonomy" id="2796471"/>
    <lineage>
        <taxon>Bacteria</taxon>
        <taxon>Bacillati</taxon>
        <taxon>Actinomycetota</taxon>
        <taxon>Actinomycetes</taxon>
        <taxon>Micrococcales</taxon>
        <taxon>Microbacteriaceae</taxon>
        <taxon>Leucobacter</taxon>
    </lineage>
</organism>
<feature type="transmembrane region" description="Helical" evidence="8">
    <location>
        <begin position="247"/>
        <end position="267"/>
    </location>
</feature>
<dbReference type="RefSeq" id="WP_200115622.1">
    <property type="nucleotide sequence ID" value="NZ_JAEHOH010000013.1"/>
</dbReference>
<accession>A0A934Q8M2</accession>
<evidence type="ECO:0000313" key="9">
    <source>
        <dbReference type="EMBL" id="MBK0419488.1"/>
    </source>
</evidence>
<feature type="transmembrane region" description="Helical" evidence="8">
    <location>
        <begin position="220"/>
        <end position="240"/>
    </location>
</feature>
<feature type="transmembrane region" description="Helical" evidence="8">
    <location>
        <begin position="189"/>
        <end position="208"/>
    </location>
</feature>
<feature type="transmembrane region" description="Helical" evidence="8">
    <location>
        <begin position="81"/>
        <end position="103"/>
    </location>
</feature>
<comment type="subcellular location">
    <subcellularLocation>
        <location evidence="1">Cell membrane</location>
        <topology evidence="1">Multi-pass membrane protein</topology>
    </subcellularLocation>
</comment>
<dbReference type="InterPro" id="IPR004626">
    <property type="entry name" value="RarD"/>
</dbReference>
<feature type="transmembrane region" description="Helical" evidence="8">
    <location>
        <begin position="161"/>
        <end position="177"/>
    </location>
</feature>
<evidence type="ECO:0000256" key="4">
    <source>
        <dbReference type="ARBA" id="ARBA00022475"/>
    </source>
</evidence>
<keyword evidence="7 8" id="KW-0472">Membrane</keyword>
<evidence type="ECO:0000256" key="3">
    <source>
        <dbReference type="ARBA" id="ARBA00022448"/>
    </source>
</evidence>
<keyword evidence="3" id="KW-0813">Transport</keyword>
<evidence type="ECO:0000256" key="8">
    <source>
        <dbReference type="SAM" id="Phobius"/>
    </source>
</evidence>
<feature type="transmembrane region" description="Helical" evidence="8">
    <location>
        <begin position="109"/>
        <end position="130"/>
    </location>
</feature>
<keyword evidence="5 8" id="KW-0812">Transmembrane</keyword>
<dbReference type="GO" id="GO:0005886">
    <property type="term" value="C:plasma membrane"/>
    <property type="evidence" value="ECO:0007669"/>
    <property type="project" value="UniProtKB-SubCell"/>
</dbReference>
<dbReference type="SUPFAM" id="SSF103481">
    <property type="entry name" value="Multidrug resistance efflux transporter EmrE"/>
    <property type="match status" value="1"/>
</dbReference>
<keyword evidence="10" id="KW-1185">Reference proteome</keyword>